<name>A0AAV2N9D0_9HYME</name>
<dbReference type="PANTHER" id="PTHR10827">
    <property type="entry name" value="RETICULOCALBIN"/>
    <property type="match status" value="1"/>
</dbReference>
<comment type="subunit">
    <text evidence="10">Interacts with PCSK6 (immature form including the propeptide); probably involved in the maturation and the secretion of PCSK6.</text>
</comment>
<evidence type="ECO:0000256" key="3">
    <source>
        <dbReference type="ARBA" id="ARBA00022729"/>
    </source>
</evidence>
<dbReference type="GO" id="GO:0015031">
    <property type="term" value="P:protein transport"/>
    <property type="evidence" value="ECO:0007669"/>
    <property type="project" value="UniProtKB-ARBA"/>
</dbReference>
<reference evidence="14" key="1">
    <citation type="submission" date="2024-04" db="EMBL/GenBank/DDBJ databases">
        <authorList>
            <consortium name="Molecular Ecology Group"/>
        </authorList>
    </citation>
    <scope>NUCLEOTIDE SEQUENCE</scope>
</reference>
<comment type="function">
    <text evidence="9">Probable molecular chaperone assisting protein biosynthesis and transport in the endoplasmic reticulum. Required for the proper biosynthesis and transport of pulmonary surfactant-associated protein A/SP-A, pulmonary surfactant-associated protein D/SP-D and the lipid transporter ABCA3. By regulating both the proper expression and the degradation through the endoplasmic reticulum-associated protein degradation pathway of these proteins plays a crucial role in pulmonary surfactant homeostasis. Has an anti-fibrotic activity by negatively regulating the secretion of type I and type III collagens. This calcium-binding protein also transiently associates with immature PCSK6 and regulates its secretion.</text>
</comment>
<dbReference type="GO" id="GO:0005509">
    <property type="term" value="F:calcium ion binding"/>
    <property type="evidence" value="ECO:0007669"/>
    <property type="project" value="InterPro"/>
</dbReference>
<sequence length="324" mass="39127">MLHLKFLQILLGFSILVTAILNPDREYRIFNFNKDMSKEEYYVISQENAAYEDLVEEEIKIIGYDLTPEEIIRRLGIIVDKIDYDMDGYVTHEELKDWIIYTRRRYIRDYMYYQWKIYNPDGRKDKILWTEYTAMFYGDIDEYEKEKQDKWEESLLYLQIKRDRRRWTAADLDGDDALDIIEFTSFTFPQEREHMDDVMVLETIEDIDKDGDGKISLMEYISFMYRGNEDKEEVSEEVKNEIKQFSLHRDKDRDGFLSADEVKTWIILPKAEDRADTESRFLMFKVDTDRDFELAKDEILEKANIFIKSIATYYGDMLIKHDEF</sequence>
<dbReference type="SUPFAM" id="SSF47473">
    <property type="entry name" value="EF-hand"/>
    <property type="match status" value="2"/>
</dbReference>
<dbReference type="Pfam" id="PF13202">
    <property type="entry name" value="EF-hand_5"/>
    <property type="match status" value="1"/>
</dbReference>
<feature type="chain" id="PRO_5043707713" description="Reticulocalbin-3" evidence="12">
    <location>
        <begin position="20"/>
        <end position="324"/>
    </location>
</feature>
<keyword evidence="6" id="KW-0106">Calcium</keyword>
<keyword evidence="4" id="KW-0677">Repeat</keyword>
<gene>
    <name evidence="14" type="ORF">LPLAT_LOCUS2859</name>
</gene>
<keyword evidence="3 12" id="KW-0732">Signal</keyword>
<protein>
    <recommendedName>
        <fullName evidence="11">Reticulocalbin-3</fullName>
    </recommendedName>
</protein>
<feature type="domain" description="EF-hand" evidence="13">
    <location>
        <begin position="70"/>
        <end position="105"/>
    </location>
</feature>
<evidence type="ECO:0000256" key="1">
    <source>
        <dbReference type="ARBA" id="ARBA00004319"/>
    </source>
</evidence>
<dbReference type="Gene3D" id="1.10.238.10">
    <property type="entry name" value="EF-hand"/>
    <property type="match status" value="1"/>
</dbReference>
<dbReference type="EMBL" id="OZ034835">
    <property type="protein sequence ID" value="CAL1676732.1"/>
    <property type="molecule type" value="Genomic_DNA"/>
</dbReference>
<evidence type="ECO:0000256" key="4">
    <source>
        <dbReference type="ARBA" id="ARBA00022737"/>
    </source>
</evidence>
<evidence type="ECO:0000256" key="2">
    <source>
        <dbReference type="ARBA" id="ARBA00022723"/>
    </source>
</evidence>
<evidence type="ECO:0000256" key="6">
    <source>
        <dbReference type="ARBA" id="ARBA00022837"/>
    </source>
</evidence>
<organism evidence="14 15">
    <name type="scientific">Lasius platythorax</name>
    <dbReference type="NCBI Taxonomy" id="488582"/>
    <lineage>
        <taxon>Eukaryota</taxon>
        <taxon>Metazoa</taxon>
        <taxon>Ecdysozoa</taxon>
        <taxon>Arthropoda</taxon>
        <taxon>Hexapoda</taxon>
        <taxon>Insecta</taxon>
        <taxon>Pterygota</taxon>
        <taxon>Neoptera</taxon>
        <taxon>Endopterygota</taxon>
        <taxon>Hymenoptera</taxon>
        <taxon>Apocrita</taxon>
        <taxon>Aculeata</taxon>
        <taxon>Formicoidea</taxon>
        <taxon>Formicidae</taxon>
        <taxon>Formicinae</taxon>
        <taxon>Lasius</taxon>
        <taxon>Lasius</taxon>
    </lineage>
</organism>
<comment type="subcellular location">
    <subcellularLocation>
        <location evidence="1">Endoplasmic reticulum lumen</location>
    </subcellularLocation>
</comment>
<evidence type="ECO:0000259" key="13">
    <source>
        <dbReference type="PROSITE" id="PS50222"/>
    </source>
</evidence>
<keyword evidence="5" id="KW-0256">Endoplasmic reticulum</keyword>
<feature type="domain" description="EF-hand" evidence="13">
    <location>
        <begin position="195"/>
        <end position="230"/>
    </location>
</feature>
<dbReference type="PROSITE" id="PS00018">
    <property type="entry name" value="EF_HAND_1"/>
    <property type="match status" value="4"/>
</dbReference>
<evidence type="ECO:0000256" key="9">
    <source>
        <dbReference type="ARBA" id="ARBA00056975"/>
    </source>
</evidence>
<proteinExistence type="predicted"/>
<evidence type="ECO:0000256" key="12">
    <source>
        <dbReference type="SAM" id="SignalP"/>
    </source>
</evidence>
<feature type="signal peptide" evidence="12">
    <location>
        <begin position="1"/>
        <end position="19"/>
    </location>
</feature>
<evidence type="ECO:0000256" key="10">
    <source>
        <dbReference type="ARBA" id="ARBA00063143"/>
    </source>
</evidence>
<accession>A0AAV2N9D0</accession>
<evidence type="ECO:0000256" key="7">
    <source>
        <dbReference type="ARBA" id="ARBA00023180"/>
    </source>
</evidence>
<dbReference type="InterPro" id="IPR011992">
    <property type="entry name" value="EF-hand-dom_pair"/>
</dbReference>
<dbReference type="SMART" id="SM00054">
    <property type="entry name" value="EFh"/>
    <property type="match status" value="2"/>
</dbReference>
<evidence type="ECO:0000313" key="15">
    <source>
        <dbReference type="Proteomes" id="UP001497644"/>
    </source>
</evidence>
<dbReference type="Pfam" id="PF13499">
    <property type="entry name" value="EF-hand_7"/>
    <property type="match status" value="1"/>
</dbReference>
<dbReference type="InterPro" id="IPR018247">
    <property type="entry name" value="EF_Hand_1_Ca_BS"/>
</dbReference>
<keyword evidence="15" id="KW-1185">Reference proteome</keyword>
<keyword evidence="2" id="KW-0479">Metal-binding</keyword>
<dbReference type="Proteomes" id="UP001497644">
    <property type="component" value="Chromosome 12"/>
</dbReference>
<keyword evidence="7" id="KW-0325">Glycoprotein</keyword>
<dbReference type="AlphaFoldDB" id="A0AAV2N9D0"/>
<dbReference type="GO" id="GO:0005788">
    <property type="term" value="C:endoplasmic reticulum lumen"/>
    <property type="evidence" value="ECO:0007669"/>
    <property type="project" value="UniProtKB-SubCell"/>
</dbReference>
<keyword evidence="8" id="KW-0143">Chaperone</keyword>
<evidence type="ECO:0000256" key="11">
    <source>
        <dbReference type="ARBA" id="ARBA00072696"/>
    </source>
</evidence>
<evidence type="ECO:0000313" key="14">
    <source>
        <dbReference type="EMBL" id="CAL1676732.1"/>
    </source>
</evidence>
<evidence type="ECO:0000256" key="5">
    <source>
        <dbReference type="ARBA" id="ARBA00022824"/>
    </source>
</evidence>
<dbReference type="InterPro" id="IPR002048">
    <property type="entry name" value="EF_hand_dom"/>
</dbReference>
<dbReference type="PANTHER" id="PTHR10827:SF52">
    <property type="entry name" value="IP16409P"/>
    <property type="match status" value="1"/>
</dbReference>
<dbReference type="PROSITE" id="PS50222">
    <property type="entry name" value="EF_HAND_2"/>
    <property type="match status" value="2"/>
</dbReference>
<dbReference type="FunFam" id="1.10.238.10:FF:000104">
    <property type="entry name" value="calumenin isoform X1"/>
    <property type="match status" value="1"/>
</dbReference>
<evidence type="ECO:0000256" key="8">
    <source>
        <dbReference type="ARBA" id="ARBA00023186"/>
    </source>
</evidence>